<evidence type="ECO:0000313" key="2">
    <source>
        <dbReference type="WBParaSite" id="RSKR_0000787700.1"/>
    </source>
</evidence>
<organism evidence="1 2">
    <name type="scientific">Rhabditophanes sp. KR3021</name>
    <dbReference type="NCBI Taxonomy" id="114890"/>
    <lineage>
        <taxon>Eukaryota</taxon>
        <taxon>Metazoa</taxon>
        <taxon>Ecdysozoa</taxon>
        <taxon>Nematoda</taxon>
        <taxon>Chromadorea</taxon>
        <taxon>Rhabditida</taxon>
        <taxon>Tylenchina</taxon>
        <taxon>Panagrolaimomorpha</taxon>
        <taxon>Strongyloidoidea</taxon>
        <taxon>Alloionematidae</taxon>
        <taxon>Rhabditophanes</taxon>
    </lineage>
</organism>
<dbReference type="WBParaSite" id="RSKR_0000787700.1">
    <property type="protein sequence ID" value="RSKR_0000787700.1"/>
    <property type="gene ID" value="RSKR_0000787700"/>
</dbReference>
<accession>A0AC35U5L7</accession>
<protein>
    <submittedName>
        <fullName evidence="2">Uncharacterized protein</fullName>
    </submittedName>
</protein>
<reference evidence="2" key="1">
    <citation type="submission" date="2016-11" db="UniProtKB">
        <authorList>
            <consortium name="WormBaseParasite"/>
        </authorList>
    </citation>
    <scope>IDENTIFICATION</scope>
    <source>
        <strain evidence="2">KR3021</strain>
    </source>
</reference>
<dbReference type="Proteomes" id="UP000095286">
    <property type="component" value="Unplaced"/>
</dbReference>
<sequence>MGNEVTEFLRRIVAFVVFTLGDIDVKKETGPDLVLDLSKFADVNFIVRVVVEEGGKVKVVVRSDIVEVLVECGFSVVVIKGVVRVIADFKVVVKIMVVVCLEVVVLGIVAMGGRVVVVVVELAINVGRRRDVVFSVVAVCEKSFKGSGVVLSMLAVLVVDMGSVVLGVDEVTVVEGKDVAIPKVVVKGI</sequence>
<proteinExistence type="predicted"/>
<name>A0AC35U5L7_9BILA</name>
<evidence type="ECO:0000313" key="1">
    <source>
        <dbReference type="Proteomes" id="UP000095286"/>
    </source>
</evidence>